<dbReference type="Proteomes" id="UP000027466">
    <property type="component" value="Unassembled WGS sequence"/>
</dbReference>
<keyword evidence="2" id="KW-0288">FMN</keyword>
<proteinExistence type="predicted"/>
<sequence length="315" mass="33341">MTPTRLTRMLNIRYPIIQAGMSWASSNAALPAAVSNAGGLGVIAAGPMYLDDFRQAVRDVKEATHGATFGVNLPLYRPEAALFLDVIEEERVPVVFASQGGPKAHLERFQRIGTRWIHVVSTLEHGRKAASAGVDGLVVVGAEAGGHPPANGVSTLIAVRRGAQEFSVPIVAGGGVADGFGIAALLALGADAVQLGTRFIATRESGVHENYKRAVLETEIDQTVLVGVRQLPVRMTKNQFAADVLHADTHEADDAAYDALFKSSTLRQAALDGDIERGKVELGQSAGLIHDMPAAADVVARLVEEYRDAVGRLIV</sequence>
<comment type="caution">
    <text evidence="4">The sequence shown here is derived from an EMBL/GenBank/DDBJ whole genome shotgun (WGS) entry which is preliminary data.</text>
</comment>
<evidence type="ECO:0000256" key="1">
    <source>
        <dbReference type="ARBA" id="ARBA00022630"/>
    </source>
</evidence>
<name>A0A069PCR7_9BURK</name>
<reference evidence="4 5" key="1">
    <citation type="submission" date="2014-03" db="EMBL/GenBank/DDBJ databases">
        <title>Draft Genome Sequences of Four Burkholderia Strains.</title>
        <authorList>
            <person name="Liu X.Y."/>
            <person name="Li C.X."/>
            <person name="Xu J.H."/>
        </authorList>
    </citation>
    <scope>NUCLEOTIDE SEQUENCE [LARGE SCALE GENOMIC DNA]</scope>
    <source>
        <strain evidence="4 5">DSM 50014</strain>
    </source>
</reference>
<dbReference type="RefSeq" id="WP_035942740.1">
    <property type="nucleotide sequence ID" value="NZ_CADFFX010000033.1"/>
</dbReference>
<dbReference type="Pfam" id="PF03060">
    <property type="entry name" value="NMO"/>
    <property type="match status" value="2"/>
</dbReference>
<dbReference type="InterPro" id="IPR004136">
    <property type="entry name" value="NMO"/>
</dbReference>
<keyword evidence="4" id="KW-0223">Dioxygenase</keyword>
<dbReference type="GO" id="GO:0051213">
    <property type="term" value="F:dioxygenase activity"/>
    <property type="evidence" value="ECO:0007669"/>
    <property type="project" value="UniProtKB-KW"/>
</dbReference>
<keyword evidence="3" id="KW-0560">Oxidoreductase</keyword>
<evidence type="ECO:0000256" key="3">
    <source>
        <dbReference type="ARBA" id="ARBA00023002"/>
    </source>
</evidence>
<gene>
    <name evidence="4" type="ORF">BG61_41600</name>
</gene>
<dbReference type="PANTHER" id="PTHR32332">
    <property type="entry name" value="2-NITROPROPANE DIOXYGENASE"/>
    <property type="match status" value="1"/>
</dbReference>
<dbReference type="PANTHER" id="PTHR32332:SF20">
    <property type="entry name" value="2-NITROPROPANE DIOXYGENASE-LIKE PROTEIN"/>
    <property type="match status" value="1"/>
</dbReference>
<dbReference type="CDD" id="cd04730">
    <property type="entry name" value="NPD_like"/>
    <property type="match status" value="1"/>
</dbReference>
<accession>A0A069PCR7</accession>
<evidence type="ECO:0000313" key="5">
    <source>
        <dbReference type="Proteomes" id="UP000027466"/>
    </source>
</evidence>
<keyword evidence="5" id="KW-1185">Reference proteome</keyword>
<dbReference type="GO" id="GO:0018580">
    <property type="term" value="F:nitronate monooxygenase activity"/>
    <property type="evidence" value="ECO:0007669"/>
    <property type="project" value="InterPro"/>
</dbReference>
<dbReference type="EMBL" id="JFHC01000096">
    <property type="protein sequence ID" value="KDR38307.1"/>
    <property type="molecule type" value="Genomic_DNA"/>
</dbReference>
<evidence type="ECO:0000313" key="4">
    <source>
        <dbReference type="EMBL" id="KDR38307.1"/>
    </source>
</evidence>
<dbReference type="AlphaFoldDB" id="A0A069PCR7"/>
<organism evidence="4 5">
    <name type="scientific">Caballeronia glathei</name>
    <dbReference type="NCBI Taxonomy" id="60547"/>
    <lineage>
        <taxon>Bacteria</taxon>
        <taxon>Pseudomonadati</taxon>
        <taxon>Pseudomonadota</taxon>
        <taxon>Betaproteobacteria</taxon>
        <taxon>Burkholderiales</taxon>
        <taxon>Burkholderiaceae</taxon>
        <taxon>Caballeronia</taxon>
    </lineage>
</organism>
<dbReference type="SUPFAM" id="SSF51412">
    <property type="entry name" value="Inosine monophosphate dehydrogenase (IMPDH)"/>
    <property type="match status" value="1"/>
</dbReference>
<keyword evidence="1" id="KW-0285">Flavoprotein</keyword>
<protein>
    <submittedName>
        <fullName evidence="4">2-nitropropane dioxygenase</fullName>
    </submittedName>
</protein>
<dbReference type="Gene3D" id="3.20.20.70">
    <property type="entry name" value="Aldolase class I"/>
    <property type="match status" value="1"/>
</dbReference>
<evidence type="ECO:0000256" key="2">
    <source>
        <dbReference type="ARBA" id="ARBA00022643"/>
    </source>
</evidence>
<dbReference type="InterPro" id="IPR013785">
    <property type="entry name" value="Aldolase_TIM"/>
</dbReference>